<dbReference type="VEuPathDB" id="FungiDB:MSYG_2849"/>
<evidence type="ECO:0000313" key="3">
    <source>
        <dbReference type="EMBL" id="SHO78503.1"/>
    </source>
</evidence>
<gene>
    <name evidence="3" type="ORF">MSYG_2849</name>
</gene>
<proteinExistence type="predicted"/>
<keyword evidence="1" id="KW-0813">Transport</keyword>
<dbReference type="GO" id="GO:1902387">
    <property type="term" value="F:ceramide 1-phosphate binding"/>
    <property type="evidence" value="ECO:0007669"/>
    <property type="project" value="TreeGrafter"/>
</dbReference>
<reference evidence="4" key="1">
    <citation type="journal article" date="2017" name="Nucleic Acids Res.">
        <title>Proteogenomics produces comprehensive and highly accurate protein-coding gene annotation in a complete genome assembly of Malassezia sympodialis.</title>
        <authorList>
            <person name="Zhu Y."/>
            <person name="Engstroem P.G."/>
            <person name="Tellgren-Roth C."/>
            <person name="Baudo C.D."/>
            <person name="Kennell J.C."/>
            <person name="Sun S."/>
            <person name="Billmyre R.B."/>
            <person name="Schroeder M.S."/>
            <person name="Andersson A."/>
            <person name="Holm T."/>
            <person name="Sigurgeirsson B."/>
            <person name="Wu G."/>
            <person name="Sankaranarayanan S.R."/>
            <person name="Siddharthan R."/>
            <person name="Sanyal K."/>
            <person name="Lundeberg J."/>
            <person name="Nystedt B."/>
            <person name="Boekhout T."/>
            <person name="Dawson T.L. Jr."/>
            <person name="Heitman J."/>
            <person name="Scheynius A."/>
            <person name="Lehtioe J."/>
        </authorList>
    </citation>
    <scope>NUCLEOTIDE SEQUENCE [LARGE SCALE GENOMIC DNA]</scope>
    <source>
        <strain evidence="4">ATCC 42132</strain>
    </source>
</reference>
<evidence type="ECO:0000313" key="4">
    <source>
        <dbReference type="Proteomes" id="UP000186303"/>
    </source>
</evidence>
<protein>
    <recommendedName>
        <fullName evidence="2">Glycolipid transfer protein domain-containing protein</fullName>
    </recommendedName>
</protein>
<evidence type="ECO:0000259" key="2">
    <source>
        <dbReference type="Pfam" id="PF08718"/>
    </source>
</evidence>
<dbReference type="InterPro" id="IPR036497">
    <property type="entry name" value="GLTP_sf"/>
</dbReference>
<keyword evidence="4" id="KW-1185">Reference proteome</keyword>
<sequence length="209" mass="23467">MSTYFDTLRTTYQDVPITEQGISTSEFIEATEGVVKLFDLLGSTAFAVVQNDMNGNIKKIRDRLLATGPDLSGTLQLLVKNEGQPGDKKRTATEGLLWLLRGLDFTAQALGHSIQNPSEELSISFTNAYEKTLRKYHSIVVRPIFTVRISYANQKLAMKACPYRKDFYAKLGPSEESVRAPLQDWLAALENIVAIMQRFFEEGQYAKGF</sequence>
<dbReference type="OrthoDB" id="205255at2759"/>
<dbReference type="Proteomes" id="UP000186303">
    <property type="component" value="Chromosome 4"/>
</dbReference>
<dbReference type="EMBL" id="LT671824">
    <property type="protein sequence ID" value="SHO78503.1"/>
    <property type="molecule type" value="Genomic_DNA"/>
</dbReference>
<accession>A0A1M8A7P4</accession>
<dbReference type="InterPro" id="IPR014830">
    <property type="entry name" value="Glycolipid_transfer_prot_dom"/>
</dbReference>
<dbReference type="Pfam" id="PF08718">
    <property type="entry name" value="GLTP"/>
    <property type="match status" value="1"/>
</dbReference>
<dbReference type="GO" id="GO:0005829">
    <property type="term" value="C:cytosol"/>
    <property type="evidence" value="ECO:0007669"/>
    <property type="project" value="TreeGrafter"/>
</dbReference>
<dbReference type="GO" id="GO:0016020">
    <property type="term" value="C:membrane"/>
    <property type="evidence" value="ECO:0007669"/>
    <property type="project" value="TreeGrafter"/>
</dbReference>
<dbReference type="FunFam" id="1.10.3520.10:FF:000001">
    <property type="entry name" value="Pleckstrin domain-containing family A member 8"/>
    <property type="match status" value="1"/>
</dbReference>
<dbReference type="PANTHER" id="PTHR10219">
    <property type="entry name" value="GLYCOLIPID TRANSFER PROTEIN-RELATED"/>
    <property type="match status" value="1"/>
</dbReference>
<organism evidence="3 4">
    <name type="scientific">Malassezia sympodialis (strain ATCC 42132)</name>
    <name type="common">Atopic eczema-associated yeast</name>
    <dbReference type="NCBI Taxonomy" id="1230383"/>
    <lineage>
        <taxon>Eukaryota</taxon>
        <taxon>Fungi</taxon>
        <taxon>Dikarya</taxon>
        <taxon>Basidiomycota</taxon>
        <taxon>Ustilaginomycotina</taxon>
        <taxon>Malasseziomycetes</taxon>
        <taxon>Malasseziales</taxon>
        <taxon>Malasseziaceae</taxon>
        <taxon>Malassezia</taxon>
    </lineage>
</organism>
<dbReference type="GO" id="GO:1902388">
    <property type="term" value="F:ceramide 1-phosphate transfer activity"/>
    <property type="evidence" value="ECO:0007669"/>
    <property type="project" value="TreeGrafter"/>
</dbReference>
<dbReference type="SUPFAM" id="SSF110004">
    <property type="entry name" value="Glycolipid transfer protein, GLTP"/>
    <property type="match status" value="1"/>
</dbReference>
<dbReference type="Gene3D" id="1.10.3520.10">
    <property type="entry name" value="Glycolipid transfer protein"/>
    <property type="match status" value="1"/>
</dbReference>
<dbReference type="PANTHER" id="PTHR10219:SF25">
    <property type="entry name" value="PLECKSTRIN HOMOLOGY DOMAIN-CONTAINING FAMILY A MEMBER 8"/>
    <property type="match status" value="1"/>
</dbReference>
<dbReference type="STRING" id="1230383.A0A1M8A7P4"/>
<name>A0A1M8A7P4_MALS4</name>
<evidence type="ECO:0000256" key="1">
    <source>
        <dbReference type="ARBA" id="ARBA00022448"/>
    </source>
</evidence>
<dbReference type="OMA" id="EMHGAEW"/>
<dbReference type="AlphaFoldDB" id="A0A1M8A7P4"/>
<feature type="domain" description="Glycolipid transfer protein" evidence="2">
    <location>
        <begin position="22"/>
        <end position="172"/>
    </location>
</feature>